<evidence type="ECO:0000259" key="5">
    <source>
        <dbReference type="Pfam" id="PF02702"/>
    </source>
</evidence>
<accession>A0A5C1A5Z6</accession>
<dbReference type="GO" id="GO:0005737">
    <property type="term" value="C:cytoplasm"/>
    <property type="evidence" value="ECO:0007669"/>
    <property type="project" value="UniProtKB-ARBA"/>
</dbReference>
<dbReference type="PANTHER" id="PTHR45569">
    <property type="entry name" value="SENSOR PROTEIN KDPD"/>
    <property type="match status" value="1"/>
</dbReference>
<organism evidence="6 7">
    <name type="scientific">Limnoglobus roseus</name>
    <dbReference type="NCBI Taxonomy" id="2598579"/>
    <lineage>
        <taxon>Bacteria</taxon>
        <taxon>Pseudomonadati</taxon>
        <taxon>Planctomycetota</taxon>
        <taxon>Planctomycetia</taxon>
        <taxon>Gemmatales</taxon>
        <taxon>Gemmataceae</taxon>
        <taxon>Limnoglobus</taxon>
    </lineage>
</organism>
<dbReference type="InterPro" id="IPR006016">
    <property type="entry name" value="UspA"/>
</dbReference>
<dbReference type="InterPro" id="IPR014729">
    <property type="entry name" value="Rossmann-like_a/b/a_fold"/>
</dbReference>
<dbReference type="KEGG" id="lrs:PX52LOC_00261"/>
<feature type="domain" description="Signal transduction histidine kinase osmosensitive K+ channel sensor N-terminal" evidence="5">
    <location>
        <begin position="21"/>
        <end position="228"/>
    </location>
</feature>
<dbReference type="OrthoDB" id="9806130at2"/>
<dbReference type="GO" id="GO:0005886">
    <property type="term" value="C:plasma membrane"/>
    <property type="evidence" value="ECO:0007669"/>
    <property type="project" value="TreeGrafter"/>
</dbReference>
<keyword evidence="7" id="KW-1185">Reference proteome</keyword>
<evidence type="ECO:0000256" key="2">
    <source>
        <dbReference type="ARBA" id="ARBA00022777"/>
    </source>
</evidence>
<evidence type="ECO:0000313" key="6">
    <source>
        <dbReference type="EMBL" id="QEL13406.1"/>
    </source>
</evidence>
<dbReference type="AlphaFoldDB" id="A0A5C1A5Z6"/>
<evidence type="ECO:0000313" key="7">
    <source>
        <dbReference type="Proteomes" id="UP000324974"/>
    </source>
</evidence>
<dbReference type="Gene3D" id="3.40.50.620">
    <property type="entry name" value="HUPs"/>
    <property type="match status" value="1"/>
</dbReference>
<protein>
    <submittedName>
        <fullName evidence="6">Histidine kinase</fullName>
    </submittedName>
</protein>
<dbReference type="Pfam" id="PF00582">
    <property type="entry name" value="Usp"/>
    <property type="match status" value="1"/>
</dbReference>
<proteinExistence type="predicted"/>
<dbReference type="PANTHER" id="PTHR45569:SF1">
    <property type="entry name" value="SENSOR PROTEIN KDPD"/>
    <property type="match status" value="1"/>
</dbReference>
<dbReference type="RefSeq" id="WP_149108382.1">
    <property type="nucleotide sequence ID" value="NZ_CP042425.1"/>
</dbReference>
<dbReference type="InterPro" id="IPR003852">
    <property type="entry name" value="Sig_transdc_His_kinase_KdpD_N"/>
</dbReference>
<gene>
    <name evidence="6" type="ORF">PX52LOC_00261</name>
</gene>
<dbReference type="Gene3D" id="3.40.50.300">
    <property type="entry name" value="P-loop containing nucleotide triphosphate hydrolases"/>
    <property type="match status" value="1"/>
</dbReference>
<dbReference type="FunFam" id="3.40.50.300:FF:000483">
    <property type="entry name" value="Sensor histidine kinase KdpD"/>
    <property type="match status" value="1"/>
</dbReference>
<keyword evidence="1" id="KW-0808">Transferase</keyword>
<keyword evidence="3" id="KW-0902">Two-component regulatory system</keyword>
<evidence type="ECO:0000256" key="3">
    <source>
        <dbReference type="ARBA" id="ARBA00023012"/>
    </source>
</evidence>
<dbReference type="InterPro" id="IPR027417">
    <property type="entry name" value="P-loop_NTPase"/>
</dbReference>
<dbReference type="Proteomes" id="UP000324974">
    <property type="component" value="Chromosome"/>
</dbReference>
<dbReference type="GO" id="GO:0000155">
    <property type="term" value="F:phosphorelay sensor kinase activity"/>
    <property type="evidence" value="ECO:0007669"/>
    <property type="project" value="InterPro"/>
</dbReference>
<evidence type="ECO:0000259" key="4">
    <source>
        <dbReference type="Pfam" id="PF00582"/>
    </source>
</evidence>
<feature type="domain" description="UspA" evidence="4">
    <location>
        <begin position="247"/>
        <end position="373"/>
    </location>
</feature>
<name>A0A5C1A5Z6_9BACT</name>
<dbReference type="EMBL" id="CP042425">
    <property type="protein sequence ID" value="QEL13406.1"/>
    <property type="molecule type" value="Genomic_DNA"/>
</dbReference>
<sequence length="377" mass="42384">MTTDATRPNPERFLSLLREQKQGRLKVYLGFAPGVGKTFEMLQEAQRLKRQGVDVVIGVVETHGRADTVALVGDLEQVPRRRIEYRGVVLEEMDVDAVLARRPTVVLVDELAHTNSPGSRHGKRHQDVEELLRAGVSVITTMNIQHLESLYEMVERFTGVKVKERVPDHVLAQAHQVVNVDLPAEDLQERMRAGKIYPAERVERALSNFFTEPNLNQLREIALEHVAHLLDRRRQERDGAAQANTSERVMVCLSSGSPNALRLLRKGARLAARLGAPWYAVYVQTPGERAEKIDAATERRLADSLTLAQQLYGIPMRFKGKDFPSAVAAFSAEYGITHLVMGRPQQPWYRRWLGPSLLDRLLRTTPGVDVLIVSTTS</sequence>
<dbReference type="SUPFAM" id="SSF52540">
    <property type="entry name" value="P-loop containing nucleoside triphosphate hydrolases"/>
    <property type="match status" value="1"/>
</dbReference>
<reference evidence="7" key="1">
    <citation type="submission" date="2019-08" db="EMBL/GenBank/DDBJ databases">
        <title>Limnoglobus roseus gen. nov., sp. nov., a novel freshwater planctomycete with a giant genome from the family Gemmataceae.</title>
        <authorList>
            <person name="Kulichevskaya I.S."/>
            <person name="Naumoff D.G."/>
            <person name="Miroshnikov K."/>
            <person name="Ivanova A."/>
            <person name="Philippov D.A."/>
            <person name="Hakobyan A."/>
            <person name="Rijpstra I.C."/>
            <person name="Sinninghe Damste J.S."/>
            <person name="Liesack W."/>
            <person name="Dedysh S.N."/>
        </authorList>
    </citation>
    <scope>NUCLEOTIDE SEQUENCE [LARGE SCALE GENOMIC DNA]</scope>
    <source>
        <strain evidence="7">PX52</strain>
    </source>
</reference>
<evidence type="ECO:0000256" key="1">
    <source>
        <dbReference type="ARBA" id="ARBA00022679"/>
    </source>
</evidence>
<keyword evidence="2 6" id="KW-0418">Kinase</keyword>
<dbReference type="SUPFAM" id="SSF52402">
    <property type="entry name" value="Adenine nucleotide alpha hydrolases-like"/>
    <property type="match status" value="1"/>
</dbReference>
<dbReference type="Pfam" id="PF02702">
    <property type="entry name" value="KdpD"/>
    <property type="match status" value="1"/>
</dbReference>
<dbReference type="InterPro" id="IPR052023">
    <property type="entry name" value="Histidine_kinase_KdpD"/>
</dbReference>